<sequence>MFFAPVTDACFTSRLAAAPIRLCWLTDRVVAATVAWIATTDPPPTTVNRAPKVRHRRAQRGLRWRRGFLLKIISSWRLHL</sequence>
<gene>
    <name evidence="1" type="ORF">Ato02nite_030010</name>
</gene>
<evidence type="ECO:0000313" key="1">
    <source>
        <dbReference type="EMBL" id="GIM91208.1"/>
    </source>
</evidence>
<proteinExistence type="predicted"/>
<comment type="caution">
    <text evidence="1">The sequence shown here is derived from an EMBL/GenBank/DDBJ whole genome shotgun (WGS) entry which is preliminary data.</text>
</comment>
<reference evidence="1 2" key="1">
    <citation type="submission" date="2021-03" db="EMBL/GenBank/DDBJ databases">
        <title>Whole genome shotgun sequence of Actinoplanes toevensis NBRC 105298.</title>
        <authorList>
            <person name="Komaki H."/>
            <person name="Tamura T."/>
        </authorList>
    </citation>
    <scope>NUCLEOTIDE SEQUENCE [LARGE SCALE GENOMIC DNA]</scope>
    <source>
        <strain evidence="1 2">NBRC 105298</strain>
    </source>
</reference>
<protein>
    <submittedName>
        <fullName evidence="1">Uncharacterized protein</fullName>
    </submittedName>
</protein>
<accession>A0A919T8S2</accession>
<dbReference type="EMBL" id="BOQN01000040">
    <property type="protein sequence ID" value="GIM91208.1"/>
    <property type="molecule type" value="Genomic_DNA"/>
</dbReference>
<name>A0A919T8S2_9ACTN</name>
<dbReference type="Proteomes" id="UP000677082">
    <property type="component" value="Unassembled WGS sequence"/>
</dbReference>
<organism evidence="1 2">
    <name type="scientific">Paractinoplanes toevensis</name>
    <dbReference type="NCBI Taxonomy" id="571911"/>
    <lineage>
        <taxon>Bacteria</taxon>
        <taxon>Bacillati</taxon>
        <taxon>Actinomycetota</taxon>
        <taxon>Actinomycetes</taxon>
        <taxon>Micromonosporales</taxon>
        <taxon>Micromonosporaceae</taxon>
        <taxon>Paractinoplanes</taxon>
    </lineage>
</organism>
<dbReference type="AlphaFoldDB" id="A0A919T8S2"/>
<keyword evidence="2" id="KW-1185">Reference proteome</keyword>
<evidence type="ECO:0000313" key="2">
    <source>
        <dbReference type="Proteomes" id="UP000677082"/>
    </source>
</evidence>